<reference evidence="1 2" key="1">
    <citation type="submission" date="2011-08" db="EMBL/GenBank/DDBJ databases">
        <authorList>
            <person name="Weinstock G."/>
            <person name="Sodergren E."/>
            <person name="Clifton S."/>
            <person name="Fulton L."/>
            <person name="Fulton B."/>
            <person name="Courtney L."/>
            <person name="Fronick C."/>
            <person name="Harrison M."/>
            <person name="Strong C."/>
            <person name="Farmer C."/>
            <person name="Delahaunty K."/>
            <person name="Markovic C."/>
            <person name="Hall O."/>
            <person name="Minx P."/>
            <person name="Tomlinson C."/>
            <person name="Mitreva M."/>
            <person name="Hou S."/>
            <person name="Chen J."/>
            <person name="Wollam A."/>
            <person name="Pepin K.H."/>
            <person name="Johnson M."/>
            <person name="Bhonagiri V."/>
            <person name="Zhang X."/>
            <person name="Suruliraj S."/>
            <person name="Warren W."/>
            <person name="Chinwalla A."/>
            <person name="Mardis E.R."/>
            <person name="Wilson R.K."/>
        </authorList>
    </citation>
    <scope>NUCLEOTIDE SEQUENCE [LARGE SCALE GENOMIC DNA]</scope>
    <source>
        <strain evidence="1 2">DP7</strain>
    </source>
</reference>
<evidence type="ECO:0000313" key="2">
    <source>
        <dbReference type="Proteomes" id="UP000004416"/>
    </source>
</evidence>
<dbReference type="EMBL" id="AFZX01000019">
    <property type="protein sequence ID" value="EHL08575.1"/>
    <property type="molecule type" value="Genomic_DNA"/>
</dbReference>
<dbReference type="PATRIC" id="fig|537010.4.peg.618"/>
<comment type="caution">
    <text evidence="1">The sequence shown here is derived from an EMBL/GenBank/DDBJ whole genome shotgun (WGS) entry which is preliminary data.</text>
</comment>
<dbReference type="Proteomes" id="UP000004416">
    <property type="component" value="Unassembled WGS sequence"/>
</dbReference>
<proteinExistence type="predicted"/>
<gene>
    <name evidence="1" type="ORF">HMPREF0322_00668</name>
</gene>
<accession>G9XI92</accession>
<dbReference type="AlphaFoldDB" id="G9XI92"/>
<name>G9XI92_DESHA</name>
<evidence type="ECO:0000313" key="1">
    <source>
        <dbReference type="EMBL" id="EHL08575.1"/>
    </source>
</evidence>
<dbReference type="HOGENOM" id="CLU_2568253_0_0_9"/>
<protein>
    <submittedName>
        <fullName evidence="1">Uncharacterized protein</fullName>
    </submittedName>
</protein>
<sequence length="81" mass="9565">MFQFKKKFSKMTKDKNEFAVIITRTAIKPLFNGRLLVLLLLIPAWHINCIILEKQRQPLCLRSVELCWIPMEEILTICGYL</sequence>
<organism evidence="1 2">
    <name type="scientific">Desulfitobacterium hafniense DP7</name>
    <dbReference type="NCBI Taxonomy" id="537010"/>
    <lineage>
        <taxon>Bacteria</taxon>
        <taxon>Bacillati</taxon>
        <taxon>Bacillota</taxon>
        <taxon>Clostridia</taxon>
        <taxon>Eubacteriales</taxon>
        <taxon>Desulfitobacteriaceae</taxon>
        <taxon>Desulfitobacterium</taxon>
    </lineage>
</organism>